<evidence type="ECO:0000313" key="1">
    <source>
        <dbReference type="EMBL" id="ADQ80811.1"/>
    </source>
</evidence>
<dbReference type="HOGENOM" id="CLU_164748_0_1_10"/>
<dbReference type="STRING" id="694427.Palpr_2681"/>
<name>E4T7W7_PALPW</name>
<dbReference type="OrthoDB" id="1495773at2"/>
<reference key="1">
    <citation type="submission" date="2010-11" db="EMBL/GenBank/DDBJ databases">
        <title>The complete genome of Paludibacter propionicigenes DSM 17365.</title>
        <authorList>
            <consortium name="US DOE Joint Genome Institute (JGI-PGF)"/>
            <person name="Lucas S."/>
            <person name="Copeland A."/>
            <person name="Lapidus A."/>
            <person name="Bruce D."/>
            <person name="Goodwin L."/>
            <person name="Pitluck S."/>
            <person name="Kyrpides N."/>
            <person name="Mavromatis K."/>
            <person name="Ivanova N."/>
            <person name="Munk A.C."/>
            <person name="Brettin T."/>
            <person name="Detter J.C."/>
            <person name="Han C."/>
            <person name="Tapia R."/>
            <person name="Land M."/>
            <person name="Hauser L."/>
            <person name="Markowitz V."/>
            <person name="Cheng J.-F."/>
            <person name="Hugenholtz P."/>
            <person name="Woyke T."/>
            <person name="Wu D."/>
            <person name="Gronow S."/>
            <person name="Wellnitz S."/>
            <person name="Brambilla E."/>
            <person name="Klenk H.-P."/>
            <person name="Eisen J.A."/>
        </authorList>
    </citation>
    <scope>NUCLEOTIDE SEQUENCE</scope>
    <source>
        <strain>WB4</strain>
    </source>
</reference>
<sequence length="97" mass="11245">MKDDIFLINVQVGGLRLPLRIARKDEELYRKAEKLLVKYLAEYQQKFSQRPTEEILILVAYQLAVLVSKQEFADDIVPLAEKIQALDKELEALLSKE</sequence>
<dbReference type="SUPFAM" id="SSF102829">
    <property type="entry name" value="Cell division protein ZapA-like"/>
    <property type="match status" value="1"/>
</dbReference>
<dbReference type="Proteomes" id="UP000008718">
    <property type="component" value="Chromosome"/>
</dbReference>
<evidence type="ECO:0000313" key="2">
    <source>
        <dbReference type="Proteomes" id="UP000008718"/>
    </source>
</evidence>
<dbReference type="AlphaFoldDB" id="E4T7W7"/>
<dbReference type="Pfam" id="PF05164">
    <property type="entry name" value="ZapA"/>
    <property type="match status" value="1"/>
</dbReference>
<dbReference type="eggNOG" id="ENOG5030J23">
    <property type="taxonomic scope" value="Bacteria"/>
</dbReference>
<gene>
    <name evidence="1" type="ordered locus">Palpr_2681</name>
</gene>
<evidence type="ECO:0008006" key="3">
    <source>
        <dbReference type="Google" id="ProtNLM"/>
    </source>
</evidence>
<dbReference type="InterPro" id="IPR036192">
    <property type="entry name" value="Cell_div_ZapA-like_sf"/>
</dbReference>
<dbReference type="KEGG" id="ppn:Palpr_2681"/>
<dbReference type="InterPro" id="IPR007838">
    <property type="entry name" value="Cell_div_ZapA-like"/>
</dbReference>
<protein>
    <recommendedName>
        <fullName evidence="3">Cell division protein ZapA</fullName>
    </recommendedName>
</protein>
<dbReference type="EMBL" id="CP002345">
    <property type="protein sequence ID" value="ADQ80811.1"/>
    <property type="molecule type" value="Genomic_DNA"/>
</dbReference>
<organism evidence="1 2">
    <name type="scientific">Paludibacter propionicigenes (strain DSM 17365 / JCM 13257 / WB4)</name>
    <dbReference type="NCBI Taxonomy" id="694427"/>
    <lineage>
        <taxon>Bacteria</taxon>
        <taxon>Pseudomonadati</taxon>
        <taxon>Bacteroidota</taxon>
        <taxon>Bacteroidia</taxon>
        <taxon>Bacteroidales</taxon>
        <taxon>Paludibacteraceae</taxon>
        <taxon>Paludibacter</taxon>
    </lineage>
</organism>
<proteinExistence type="predicted"/>
<dbReference type="RefSeq" id="WP_013446180.1">
    <property type="nucleotide sequence ID" value="NC_014734.1"/>
</dbReference>
<accession>E4T7W7</accession>
<keyword evidence="2" id="KW-1185">Reference proteome</keyword>
<reference evidence="1 2" key="2">
    <citation type="journal article" date="2011" name="Stand. Genomic Sci.">
        <title>Complete genome sequence of Paludibacter propionicigenes type strain (WB4).</title>
        <authorList>
            <person name="Gronow S."/>
            <person name="Munk C."/>
            <person name="Lapidus A."/>
            <person name="Nolan M."/>
            <person name="Lucas S."/>
            <person name="Hammon N."/>
            <person name="Deshpande S."/>
            <person name="Cheng J.F."/>
            <person name="Tapia R."/>
            <person name="Han C."/>
            <person name="Goodwin L."/>
            <person name="Pitluck S."/>
            <person name="Liolios K."/>
            <person name="Ivanova N."/>
            <person name="Mavromatis K."/>
            <person name="Mikhailova N."/>
            <person name="Pati A."/>
            <person name="Chen A."/>
            <person name="Palaniappan K."/>
            <person name="Land M."/>
            <person name="Hauser L."/>
            <person name="Chang Y.J."/>
            <person name="Jeffries C.D."/>
            <person name="Brambilla E."/>
            <person name="Rohde M."/>
            <person name="Goker M."/>
            <person name="Detter J.C."/>
            <person name="Woyke T."/>
            <person name="Bristow J."/>
            <person name="Eisen J.A."/>
            <person name="Markowitz V."/>
            <person name="Hugenholtz P."/>
            <person name="Kyrpides N.C."/>
            <person name="Klenk H.P."/>
        </authorList>
    </citation>
    <scope>NUCLEOTIDE SEQUENCE [LARGE SCALE GENOMIC DNA]</scope>
    <source>
        <strain evidence="2">DSM 17365 / JCM 13257 / WB4</strain>
    </source>
</reference>